<evidence type="ECO:0000313" key="2">
    <source>
        <dbReference type="EMBL" id="SFE62268.1"/>
    </source>
</evidence>
<organism evidence="2 3">
    <name type="scientific">Thermoflexibacter ruber</name>
    <dbReference type="NCBI Taxonomy" id="1003"/>
    <lineage>
        <taxon>Bacteria</taxon>
        <taxon>Pseudomonadati</taxon>
        <taxon>Bacteroidota</taxon>
        <taxon>Cytophagia</taxon>
        <taxon>Cytophagales</taxon>
        <taxon>Thermoflexibacteraceae</taxon>
        <taxon>Thermoflexibacter</taxon>
    </lineage>
</organism>
<dbReference type="Proteomes" id="UP000199513">
    <property type="component" value="Unassembled WGS sequence"/>
</dbReference>
<sequence length="368" mass="42314">MKSLRSLFLLAMLFVWSVGVILAQESDDLYFFAKDRESEMVAKRASTAKLNAITMRDAMQDESMRSKFANPDYQANTNQNTTNLPYFRKDYRRDYSFNSLYANNAAINNRFGFFNNPFMSSFGVGMMWGNPSMMWNDPWMMNRMAWNHPWMWNDPWMMNSMMWNDPWMMNRMAWNNPWMWNDPWMMNSMMWNDPWMMNRMAWNSPWMMNSWNRWNMGWGMGWNNWNSMYWGRNMFFSPYQNVVNSVSRSTVTSNSATRPTSGADYASYIRSSSAYGNYSNSSVGNSANYNAVEYKGGTANSYFYGTPNTANGSNWGMRSVDYNNRGSYNNSIRGSSGNSGYGSSSSGFGSYGGGGGSRSVGGRGGRGN</sequence>
<protein>
    <submittedName>
        <fullName evidence="2">Uncharacterized protein</fullName>
    </submittedName>
</protein>
<keyword evidence="3" id="KW-1185">Reference proteome</keyword>
<feature type="compositionally biased region" description="Gly residues" evidence="1">
    <location>
        <begin position="349"/>
        <end position="368"/>
    </location>
</feature>
<reference evidence="2 3" key="1">
    <citation type="submission" date="2016-10" db="EMBL/GenBank/DDBJ databases">
        <authorList>
            <person name="de Groot N.N."/>
        </authorList>
    </citation>
    <scope>NUCLEOTIDE SEQUENCE [LARGE SCALE GENOMIC DNA]</scope>
    <source>
        <strain>GEY</strain>
        <strain evidence="3">DSM 9560</strain>
    </source>
</reference>
<evidence type="ECO:0000256" key="1">
    <source>
        <dbReference type="SAM" id="MobiDB-lite"/>
    </source>
</evidence>
<evidence type="ECO:0000313" key="3">
    <source>
        <dbReference type="Proteomes" id="UP000199513"/>
    </source>
</evidence>
<name>A0A1I2C285_9BACT</name>
<feature type="compositionally biased region" description="Low complexity" evidence="1">
    <location>
        <begin position="333"/>
        <end position="348"/>
    </location>
</feature>
<feature type="region of interest" description="Disordered" evidence="1">
    <location>
        <begin position="333"/>
        <end position="368"/>
    </location>
</feature>
<dbReference type="RefSeq" id="WP_143090779.1">
    <property type="nucleotide sequence ID" value="NZ_FONY01000004.1"/>
</dbReference>
<accession>A0A1I2C285</accession>
<dbReference type="OrthoDB" id="837120at2"/>
<gene>
    <name evidence="2" type="ORF">SAMN04488541_100438</name>
</gene>
<proteinExistence type="predicted"/>
<dbReference type="EMBL" id="FONY01000004">
    <property type="protein sequence ID" value="SFE62268.1"/>
    <property type="molecule type" value="Genomic_DNA"/>
</dbReference>
<dbReference type="AlphaFoldDB" id="A0A1I2C285"/>